<sequence>MNPKRSRPIWLWYDTVWGYAFILPFLTVAVVFLVFPIGYSFYLSFRETWLYSSWFDQFADMRFVGLHNYLDLLRTPAFWWALLATFIYALLLIPAQIAAALGLALLLNTKLPGYRTLRAAFFLPHVFDVFVVGIIWLLLYNPTEGPLAALFRWFGIEWFTKHGFVDNPVTILPSIAFAMVLKGMGFGMVLFLTALNNIPESVFEAAEIDGANARQKLFYVTIPLLRPMILFMSVTGLVGVLNAFSEFYALTRSGGGAAFSFMGTTVQSARVSGFYLYQLFDNASYGHAAAMSFILLVIALVITWLNFRFLGKES</sequence>
<feature type="transmembrane region" description="Helical" evidence="7">
    <location>
        <begin position="171"/>
        <end position="196"/>
    </location>
</feature>
<dbReference type="GO" id="GO:0055085">
    <property type="term" value="P:transmembrane transport"/>
    <property type="evidence" value="ECO:0007669"/>
    <property type="project" value="InterPro"/>
</dbReference>
<keyword evidence="5 7" id="KW-1133">Transmembrane helix</keyword>
<dbReference type="PROSITE" id="PS50928">
    <property type="entry name" value="ABC_TM1"/>
    <property type="match status" value="1"/>
</dbReference>
<comment type="similarity">
    <text evidence="7">Belongs to the binding-protein-dependent transport system permease family.</text>
</comment>
<evidence type="ECO:0000313" key="10">
    <source>
        <dbReference type="Proteomes" id="UP000262583"/>
    </source>
</evidence>
<dbReference type="AlphaFoldDB" id="A0A2Z4Y3S0"/>
<dbReference type="KEGG" id="schv:BRCON_1074"/>
<evidence type="ECO:0000259" key="8">
    <source>
        <dbReference type="PROSITE" id="PS50928"/>
    </source>
</evidence>
<dbReference type="InterPro" id="IPR051393">
    <property type="entry name" value="ABC_transporter_permease"/>
</dbReference>
<feature type="transmembrane region" description="Helical" evidence="7">
    <location>
        <begin position="285"/>
        <end position="307"/>
    </location>
</feature>
<comment type="subcellular location">
    <subcellularLocation>
        <location evidence="1 7">Cell membrane</location>
        <topology evidence="1 7">Multi-pass membrane protein</topology>
    </subcellularLocation>
</comment>
<feature type="domain" description="ABC transmembrane type-1" evidence="8">
    <location>
        <begin position="82"/>
        <end position="306"/>
    </location>
</feature>
<evidence type="ECO:0000256" key="3">
    <source>
        <dbReference type="ARBA" id="ARBA00022475"/>
    </source>
</evidence>
<evidence type="ECO:0000256" key="6">
    <source>
        <dbReference type="ARBA" id="ARBA00023136"/>
    </source>
</evidence>
<evidence type="ECO:0000256" key="7">
    <source>
        <dbReference type="RuleBase" id="RU363032"/>
    </source>
</evidence>
<dbReference type="SUPFAM" id="SSF161098">
    <property type="entry name" value="MetI-like"/>
    <property type="match status" value="1"/>
</dbReference>
<feature type="transmembrane region" description="Helical" evidence="7">
    <location>
        <begin position="217"/>
        <end position="244"/>
    </location>
</feature>
<dbReference type="PANTHER" id="PTHR30193">
    <property type="entry name" value="ABC TRANSPORTER PERMEASE PROTEIN"/>
    <property type="match status" value="1"/>
</dbReference>
<keyword evidence="3" id="KW-1003">Cell membrane</keyword>
<evidence type="ECO:0000313" key="9">
    <source>
        <dbReference type="EMBL" id="AXA35851.1"/>
    </source>
</evidence>
<feature type="transmembrane region" description="Helical" evidence="7">
    <location>
        <begin position="77"/>
        <end position="107"/>
    </location>
</feature>
<reference evidence="9 10" key="1">
    <citation type="submission" date="2018-05" db="EMBL/GenBank/DDBJ databases">
        <title>A metagenomic window into the 2 km-deep terrestrial subsurface aquifer revealed taxonomically and functionally diverse microbial community comprising novel uncultured bacterial lineages.</title>
        <authorList>
            <person name="Kadnikov V.V."/>
            <person name="Mardanov A.V."/>
            <person name="Beletsky A.V."/>
            <person name="Banks D."/>
            <person name="Pimenov N.V."/>
            <person name="Frank Y.A."/>
            <person name="Karnachuk O.V."/>
            <person name="Ravin N.V."/>
        </authorList>
    </citation>
    <scope>NUCLEOTIDE SEQUENCE [LARGE SCALE GENOMIC DNA]</scope>
    <source>
        <strain evidence="9">BY</strain>
    </source>
</reference>
<organism evidence="9 10">
    <name type="scientific">Sumerlaea chitinivorans</name>
    <dbReference type="NCBI Taxonomy" id="2250252"/>
    <lineage>
        <taxon>Bacteria</taxon>
        <taxon>Candidatus Sumerlaeota</taxon>
        <taxon>Candidatus Sumerlaeia</taxon>
        <taxon>Candidatus Sumerlaeales</taxon>
        <taxon>Candidatus Sumerlaeaceae</taxon>
        <taxon>Candidatus Sumerlaea</taxon>
    </lineage>
</organism>
<dbReference type="Pfam" id="PF00528">
    <property type="entry name" value="BPD_transp_1"/>
    <property type="match status" value="1"/>
</dbReference>
<feature type="transmembrane region" description="Helical" evidence="7">
    <location>
        <begin position="21"/>
        <end position="42"/>
    </location>
</feature>
<accession>A0A2Z4Y3S0</accession>
<name>A0A2Z4Y3S0_SUMC1</name>
<dbReference type="GO" id="GO:0005886">
    <property type="term" value="C:plasma membrane"/>
    <property type="evidence" value="ECO:0007669"/>
    <property type="project" value="UniProtKB-SubCell"/>
</dbReference>
<keyword evidence="2 7" id="KW-0813">Transport</keyword>
<protein>
    <submittedName>
        <fullName evidence="9">N-Acetyl-D-glucosamine ABC transport system, permease protein 1</fullName>
    </submittedName>
</protein>
<dbReference type="Gene3D" id="1.10.3720.10">
    <property type="entry name" value="MetI-like"/>
    <property type="match status" value="1"/>
</dbReference>
<keyword evidence="4 7" id="KW-0812">Transmembrane</keyword>
<proteinExistence type="inferred from homology"/>
<evidence type="ECO:0000256" key="4">
    <source>
        <dbReference type="ARBA" id="ARBA00022692"/>
    </source>
</evidence>
<feature type="transmembrane region" description="Helical" evidence="7">
    <location>
        <begin position="119"/>
        <end position="139"/>
    </location>
</feature>
<dbReference type="InterPro" id="IPR035906">
    <property type="entry name" value="MetI-like_sf"/>
</dbReference>
<dbReference type="InterPro" id="IPR000515">
    <property type="entry name" value="MetI-like"/>
</dbReference>
<evidence type="ECO:0000256" key="2">
    <source>
        <dbReference type="ARBA" id="ARBA00022448"/>
    </source>
</evidence>
<gene>
    <name evidence="9" type="ORF">BRCON_1074</name>
</gene>
<keyword evidence="6 7" id="KW-0472">Membrane</keyword>
<dbReference type="CDD" id="cd06261">
    <property type="entry name" value="TM_PBP2"/>
    <property type="match status" value="1"/>
</dbReference>
<dbReference type="Proteomes" id="UP000262583">
    <property type="component" value="Chromosome"/>
</dbReference>
<dbReference type="PANTHER" id="PTHR30193:SF37">
    <property type="entry name" value="INNER MEMBRANE ABC TRANSPORTER PERMEASE PROTEIN YCJO"/>
    <property type="match status" value="1"/>
</dbReference>
<evidence type="ECO:0000256" key="5">
    <source>
        <dbReference type="ARBA" id="ARBA00022989"/>
    </source>
</evidence>
<evidence type="ECO:0000256" key="1">
    <source>
        <dbReference type="ARBA" id="ARBA00004651"/>
    </source>
</evidence>
<dbReference type="EMBL" id="CP030759">
    <property type="protein sequence ID" value="AXA35851.1"/>
    <property type="molecule type" value="Genomic_DNA"/>
</dbReference>